<organism evidence="1 2">
    <name type="scientific">Datura stramonium</name>
    <name type="common">Jimsonweed</name>
    <name type="synonym">Common thornapple</name>
    <dbReference type="NCBI Taxonomy" id="4076"/>
    <lineage>
        <taxon>Eukaryota</taxon>
        <taxon>Viridiplantae</taxon>
        <taxon>Streptophyta</taxon>
        <taxon>Embryophyta</taxon>
        <taxon>Tracheophyta</taxon>
        <taxon>Spermatophyta</taxon>
        <taxon>Magnoliopsida</taxon>
        <taxon>eudicotyledons</taxon>
        <taxon>Gunneridae</taxon>
        <taxon>Pentapetalae</taxon>
        <taxon>asterids</taxon>
        <taxon>lamiids</taxon>
        <taxon>Solanales</taxon>
        <taxon>Solanaceae</taxon>
        <taxon>Solanoideae</taxon>
        <taxon>Datureae</taxon>
        <taxon>Datura</taxon>
    </lineage>
</organism>
<evidence type="ECO:0000313" key="2">
    <source>
        <dbReference type="Proteomes" id="UP000823775"/>
    </source>
</evidence>
<accession>A0ABS8VKW0</accession>
<gene>
    <name evidence="1" type="ORF">HAX54_038150</name>
</gene>
<dbReference type="Proteomes" id="UP000823775">
    <property type="component" value="Unassembled WGS sequence"/>
</dbReference>
<reference evidence="1 2" key="1">
    <citation type="journal article" date="2021" name="BMC Genomics">
        <title>Datura genome reveals duplications of psychoactive alkaloid biosynthetic genes and high mutation rate following tissue culture.</title>
        <authorList>
            <person name="Rajewski A."/>
            <person name="Carter-House D."/>
            <person name="Stajich J."/>
            <person name="Litt A."/>
        </authorList>
    </citation>
    <scope>NUCLEOTIDE SEQUENCE [LARGE SCALE GENOMIC DNA]</scope>
    <source>
        <strain evidence="1">AR-01</strain>
    </source>
</reference>
<protein>
    <submittedName>
        <fullName evidence="1">Uncharacterized protein</fullName>
    </submittedName>
</protein>
<evidence type="ECO:0000313" key="1">
    <source>
        <dbReference type="EMBL" id="MCE0480919.1"/>
    </source>
</evidence>
<dbReference type="EMBL" id="JACEIK010005193">
    <property type="protein sequence ID" value="MCE0480919.1"/>
    <property type="molecule type" value="Genomic_DNA"/>
</dbReference>
<comment type="caution">
    <text evidence="1">The sequence shown here is derived from an EMBL/GenBank/DDBJ whole genome shotgun (WGS) entry which is preliminary data.</text>
</comment>
<proteinExistence type="predicted"/>
<keyword evidence="2" id="KW-1185">Reference proteome</keyword>
<feature type="non-terminal residue" evidence="1">
    <location>
        <position position="145"/>
    </location>
</feature>
<sequence length="145" mass="16977">MELVRYSETVDFQKCLDDIEAGPITKRGNQFSWSNKMDAEVRVYSHIDRVFEIADWKLKKFEELTHGMQKEMSLVEVKIHQLYEDLRKGWPMSISISPTIPPASYNIGYDFLGNEVSMDILLYFTEIWPVVETKVTKAVLQFFDT</sequence>
<name>A0ABS8VKW0_DATST</name>